<name>A0A7C4D808_STAMA</name>
<reference evidence="2" key="1">
    <citation type="journal article" date="2020" name="mSystems">
        <title>Genome- and Community-Level Interaction Insights into Carbon Utilization and Element Cycling Functions of Hydrothermarchaeota in Hydrothermal Sediment.</title>
        <authorList>
            <person name="Zhou Z."/>
            <person name="Liu Y."/>
            <person name="Xu W."/>
            <person name="Pan J."/>
            <person name="Luo Z.H."/>
            <person name="Li M."/>
        </authorList>
    </citation>
    <scope>NUCLEOTIDE SEQUENCE [LARGE SCALE GENOMIC DNA]</scope>
    <source>
        <strain evidence="2">SpSt-642</strain>
    </source>
</reference>
<comment type="caution">
    <text evidence="2">The sequence shown here is derived from an EMBL/GenBank/DDBJ whole genome shotgun (WGS) entry which is preliminary data.</text>
</comment>
<feature type="transmembrane region" description="Helical" evidence="1">
    <location>
        <begin position="125"/>
        <end position="144"/>
    </location>
</feature>
<feature type="transmembrane region" description="Helical" evidence="1">
    <location>
        <begin position="84"/>
        <end position="105"/>
    </location>
</feature>
<dbReference type="EMBL" id="DTBJ01000057">
    <property type="protein sequence ID" value="HGM59280.1"/>
    <property type="molecule type" value="Genomic_DNA"/>
</dbReference>
<evidence type="ECO:0000256" key="1">
    <source>
        <dbReference type="SAM" id="Phobius"/>
    </source>
</evidence>
<accession>A0A7C4D808</accession>
<keyword evidence="1" id="KW-0812">Transmembrane</keyword>
<proteinExistence type="predicted"/>
<gene>
    <name evidence="2" type="ORF">ENU14_06835</name>
</gene>
<protein>
    <submittedName>
        <fullName evidence="2">Uncharacterized protein</fullName>
    </submittedName>
</protein>
<dbReference type="AlphaFoldDB" id="A0A7C4D808"/>
<sequence>MTNSVFDKTINALLNKMNKLQGRLEIDVMGINCREILIHNRRLDVLKKHIDLIKQELGETRDRYLKSQRLLRITELLVNRVMKISLTLIVFLSTILGLYLAEISLNLKTISHIVPDFVSLENLPYVSFTIGILIGIFSIMFSTINWRYRSRLSILVGEYDYFKKKYTDLVNRLSVLEKEYEFSYKYRLKPRSLHLCKCYEEYSSFRDNILCLIQLLTNLNNCSDINCFNNYVREIAQSLNKIGSVRKICDSIFTDEYRLIVETKCSQISENIYSECYVRITLGARDYNLDIGKFLLDKYNDLLKNKEFT</sequence>
<keyword evidence="1" id="KW-1133">Transmembrane helix</keyword>
<keyword evidence="1" id="KW-0472">Membrane</keyword>
<organism evidence="2">
    <name type="scientific">Staphylothermus marinus</name>
    <dbReference type="NCBI Taxonomy" id="2280"/>
    <lineage>
        <taxon>Archaea</taxon>
        <taxon>Thermoproteota</taxon>
        <taxon>Thermoprotei</taxon>
        <taxon>Desulfurococcales</taxon>
        <taxon>Desulfurococcaceae</taxon>
        <taxon>Staphylothermus</taxon>
    </lineage>
</organism>
<evidence type="ECO:0000313" key="2">
    <source>
        <dbReference type="EMBL" id="HGM59280.1"/>
    </source>
</evidence>